<dbReference type="HOGENOM" id="CLU_1816109_0_0_1"/>
<dbReference type="OrthoDB" id="10474264at2759"/>
<name>A0A0C9XUA8_9AGAR</name>
<gene>
    <name evidence="2" type="ORF">K443DRAFT_678554</name>
</gene>
<accession>A0A0C9XUA8</accession>
<organism evidence="2 3">
    <name type="scientific">Laccaria amethystina LaAM-08-1</name>
    <dbReference type="NCBI Taxonomy" id="1095629"/>
    <lineage>
        <taxon>Eukaryota</taxon>
        <taxon>Fungi</taxon>
        <taxon>Dikarya</taxon>
        <taxon>Basidiomycota</taxon>
        <taxon>Agaricomycotina</taxon>
        <taxon>Agaricomycetes</taxon>
        <taxon>Agaricomycetidae</taxon>
        <taxon>Agaricales</taxon>
        <taxon>Agaricineae</taxon>
        <taxon>Hydnangiaceae</taxon>
        <taxon>Laccaria</taxon>
    </lineage>
</organism>
<dbReference type="EMBL" id="KN838609">
    <property type="protein sequence ID" value="KIK01297.1"/>
    <property type="molecule type" value="Genomic_DNA"/>
</dbReference>
<protein>
    <submittedName>
        <fullName evidence="2">Uncharacterized protein</fullName>
    </submittedName>
</protein>
<evidence type="ECO:0000256" key="1">
    <source>
        <dbReference type="SAM" id="MobiDB-lite"/>
    </source>
</evidence>
<keyword evidence="3" id="KW-1185">Reference proteome</keyword>
<evidence type="ECO:0000313" key="3">
    <source>
        <dbReference type="Proteomes" id="UP000054477"/>
    </source>
</evidence>
<sequence>MILFRRNGPFPSFSLALSSLSLKSSSLTAEDDSTSYGGRGGSPSRSLMRTIGRRSQETYEFSRSFFLPDSFMSDADSDFETEFGDWDDQRSIQTVFDDQPTKNRLSSLRRFLSTLLRKWSPYGQKYNENDFESHTAKSPSFN</sequence>
<evidence type="ECO:0000313" key="2">
    <source>
        <dbReference type="EMBL" id="KIK01297.1"/>
    </source>
</evidence>
<dbReference type="Proteomes" id="UP000054477">
    <property type="component" value="Unassembled WGS sequence"/>
</dbReference>
<feature type="region of interest" description="Disordered" evidence="1">
    <location>
        <begin position="28"/>
        <end position="47"/>
    </location>
</feature>
<reference evidence="3" key="2">
    <citation type="submission" date="2015-01" db="EMBL/GenBank/DDBJ databases">
        <title>Evolutionary Origins and Diversification of the Mycorrhizal Mutualists.</title>
        <authorList>
            <consortium name="DOE Joint Genome Institute"/>
            <consortium name="Mycorrhizal Genomics Consortium"/>
            <person name="Kohler A."/>
            <person name="Kuo A."/>
            <person name="Nagy L.G."/>
            <person name="Floudas D."/>
            <person name="Copeland A."/>
            <person name="Barry K.W."/>
            <person name="Cichocki N."/>
            <person name="Veneault-Fourrey C."/>
            <person name="LaButti K."/>
            <person name="Lindquist E.A."/>
            <person name="Lipzen A."/>
            <person name="Lundell T."/>
            <person name="Morin E."/>
            <person name="Murat C."/>
            <person name="Riley R."/>
            <person name="Ohm R."/>
            <person name="Sun H."/>
            <person name="Tunlid A."/>
            <person name="Henrissat B."/>
            <person name="Grigoriev I.V."/>
            <person name="Hibbett D.S."/>
            <person name="Martin F."/>
        </authorList>
    </citation>
    <scope>NUCLEOTIDE SEQUENCE [LARGE SCALE GENOMIC DNA]</scope>
    <source>
        <strain evidence="3">LaAM-08-1</strain>
    </source>
</reference>
<reference evidence="2 3" key="1">
    <citation type="submission" date="2014-04" db="EMBL/GenBank/DDBJ databases">
        <authorList>
            <consortium name="DOE Joint Genome Institute"/>
            <person name="Kuo A."/>
            <person name="Kohler A."/>
            <person name="Nagy L.G."/>
            <person name="Floudas D."/>
            <person name="Copeland A."/>
            <person name="Barry K.W."/>
            <person name="Cichocki N."/>
            <person name="Veneault-Fourrey C."/>
            <person name="LaButti K."/>
            <person name="Lindquist E.A."/>
            <person name="Lipzen A."/>
            <person name="Lundell T."/>
            <person name="Morin E."/>
            <person name="Murat C."/>
            <person name="Sun H."/>
            <person name="Tunlid A."/>
            <person name="Henrissat B."/>
            <person name="Grigoriev I.V."/>
            <person name="Hibbett D.S."/>
            <person name="Martin F."/>
            <person name="Nordberg H.P."/>
            <person name="Cantor M.N."/>
            <person name="Hua S.X."/>
        </authorList>
    </citation>
    <scope>NUCLEOTIDE SEQUENCE [LARGE SCALE GENOMIC DNA]</scope>
    <source>
        <strain evidence="2 3">LaAM-08-1</strain>
    </source>
</reference>
<proteinExistence type="predicted"/>
<dbReference type="AlphaFoldDB" id="A0A0C9XUA8"/>